<dbReference type="AlphaFoldDB" id="A0A1I9G5A2"/>
<dbReference type="EMBL" id="LN857022">
    <property type="protein sequence ID" value="CDQ01325.1"/>
    <property type="molecule type" value="Genomic_DNA"/>
</dbReference>
<evidence type="ECO:0000313" key="1">
    <source>
        <dbReference type="EMBL" id="CDQ01325.1"/>
    </source>
</evidence>
<gene>
    <name evidence="1" type="primary">Bm13569</name>
    <name evidence="1" type="ORF">BM_Bm13569</name>
</gene>
<sequence>MICFEMTIASATNKWINNTKHGLLEKKFLRKRNF</sequence>
<protein>
    <submittedName>
        <fullName evidence="1">Bm13569</fullName>
    </submittedName>
</protein>
<name>A0A1I9G5A2_BRUMA</name>
<accession>A0A1I9G5A2</accession>
<organism evidence="1">
    <name type="scientific">Brugia malayi</name>
    <name type="common">Filarial nematode worm</name>
    <dbReference type="NCBI Taxonomy" id="6279"/>
    <lineage>
        <taxon>Eukaryota</taxon>
        <taxon>Metazoa</taxon>
        <taxon>Ecdysozoa</taxon>
        <taxon>Nematoda</taxon>
        <taxon>Chromadorea</taxon>
        <taxon>Rhabditida</taxon>
        <taxon>Spirurina</taxon>
        <taxon>Spiruromorpha</taxon>
        <taxon>Filarioidea</taxon>
        <taxon>Onchocercidae</taxon>
        <taxon>Brugia</taxon>
    </lineage>
</organism>
<reference evidence="1" key="1">
    <citation type="journal article" date="2007" name="Science">
        <title>Draft genome of the filarial nematode parasite Brugia malayi.</title>
        <authorList>
            <person name="Ghedin E."/>
            <person name="Wang S."/>
            <person name="Spiro D."/>
            <person name="Caler E."/>
            <person name="Zhao Q."/>
            <person name="Crabtree J."/>
            <person name="Allen J.E."/>
            <person name="Delcher A.L."/>
            <person name="Guiliano D.B."/>
            <person name="Miranda-Saavedra D."/>
            <person name="Angiuoli S.V."/>
            <person name="Creasy T."/>
            <person name="Amedeo P."/>
            <person name="Haas B."/>
            <person name="El-Sayed N.M."/>
            <person name="Wortman J.R."/>
            <person name="Feldblyum T."/>
            <person name="Tallon L."/>
            <person name="Schatz M."/>
            <person name="Shumway M."/>
            <person name="Koo H."/>
            <person name="Salzberg S.L."/>
            <person name="Schobel S."/>
            <person name="Pertea M."/>
            <person name="Pop M."/>
            <person name="White O."/>
            <person name="Barton G.J."/>
            <person name="Carlow C.K."/>
            <person name="Crawford M.J."/>
            <person name="Daub J."/>
            <person name="Dimmic M.W."/>
            <person name="Estes C.F."/>
            <person name="Foster J.M."/>
            <person name="Ganatra M."/>
            <person name="Gregory W.F."/>
            <person name="Johnson N.M."/>
            <person name="Jin J."/>
            <person name="Komuniecki R."/>
            <person name="Korf I."/>
            <person name="Kumar S."/>
            <person name="Laney S."/>
            <person name="Li B.W."/>
            <person name="Li W."/>
            <person name="Lindblom T.H."/>
            <person name="Lustigman S."/>
            <person name="Ma D."/>
            <person name="Maina C.V."/>
            <person name="Martin D.M."/>
            <person name="McCarter J.P."/>
            <person name="McReynolds L."/>
            <person name="Mitreva M."/>
            <person name="Nutman T.B."/>
            <person name="Parkinson J."/>
            <person name="Peregrin-Alvarez J.M."/>
            <person name="Poole C."/>
            <person name="Ren Q."/>
            <person name="Saunders L."/>
            <person name="Sluder A.E."/>
            <person name="Smith K."/>
            <person name="Stanke M."/>
            <person name="Unnasch T.R."/>
            <person name="Ware J."/>
            <person name="Wei A.D."/>
            <person name="Weil G."/>
            <person name="Williams D.J."/>
            <person name="Zhang Y."/>
            <person name="Williams S.A."/>
            <person name="Fraser-Liggett C."/>
            <person name="Slatko B."/>
            <person name="Blaxter M.L."/>
            <person name="Scott A.L."/>
        </authorList>
    </citation>
    <scope>NUCLEOTIDE SEQUENCE</scope>
    <source>
        <strain evidence="1">FR3</strain>
    </source>
</reference>
<proteinExistence type="predicted"/>
<reference evidence="1" key="2">
    <citation type="submission" date="2012-12" db="EMBL/GenBank/DDBJ databases">
        <authorList>
            <consortium name="WormBase Consortium"/>
            <person name="Ghedin E."/>
            <person name="Paulini M."/>
        </authorList>
    </citation>
    <scope>NUCLEOTIDE SEQUENCE</scope>
    <source>
        <strain evidence="1">FR3</strain>
    </source>
</reference>